<comment type="caution">
    <text evidence="4">The sequence shown here is derived from an EMBL/GenBank/DDBJ whole genome shotgun (WGS) entry which is preliminary data.</text>
</comment>
<dbReference type="PANTHER" id="PTHR32444:SF242">
    <property type="entry name" value="G-TYPE LECTIN S-RECEPTOR-LIKE SERINE_THREONINE-PROTEIN KINASE RKS1"/>
    <property type="match status" value="1"/>
</dbReference>
<dbReference type="EMBL" id="QEFC01007317">
    <property type="protein sequence ID" value="KAE9444639.1"/>
    <property type="molecule type" value="Genomic_DNA"/>
</dbReference>
<dbReference type="SUPFAM" id="SSF51110">
    <property type="entry name" value="alpha-D-mannose-specific plant lectins"/>
    <property type="match status" value="1"/>
</dbReference>
<reference evidence="4" key="1">
    <citation type="journal article" date="2019" name="Genome Biol. Evol.">
        <title>The Rhododendron genome and chromosomal organization provide insight into shared whole-genome duplications across the heath family (Ericaceae).</title>
        <authorList>
            <person name="Soza V.L."/>
            <person name="Lindsley D."/>
            <person name="Waalkes A."/>
            <person name="Ramage E."/>
            <person name="Patwardhan R.P."/>
            <person name="Burton J.N."/>
            <person name="Adey A."/>
            <person name="Kumar A."/>
            <person name="Qiu R."/>
            <person name="Shendure J."/>
            <person name="Hall B."/>
        </authorList>
    </citation>
    <scope>NUCLEOTIDE SEQUENCE</scope>
    <source>
        <strain evidence="4">RSF 1966-606</strain>
    </source>
</reference>
<gene>
    <name evidence="4" type="ORF">C3L33_23463</name>
</gene>
<keyword evidence="2" id="KW-0325">Glycoprotein</keyword>
<protein>
    <recommendedName>
        <fullName evidence="3">Bulb-type lectin domain-containing protein</fullName>
    </recommendedName>
</protein>
<name>A0A6A4KNX8_9ERIC</name>
<dbReference type="Pfam" id="PF01453">
    <property type="entry name" value="B_lectin"/>
    <property type="match status" value="1"/>
</dbReference>
<sequence length="103" mass="11299">MVLDGYGNPIWSTNSPVVPGNSTSTAILMDTGNLILSSSESIGDQGKAIWQSFDDPTDTFLPDMKVYIDVQSDEDRVFTSWKSKNDPSIGKYSMGIDPRGPHR</sequence>
<dbReference type="OrthoDB" id="1936886at2759"/>
<evidence type="ECO:0000259" key="3">
    <source>
        <dbReference type="PROSITE" id="PS50927"/>
    </source>
</evidence>
<dbReference type="InterPro" id="IPR036426">
    <property type="entry name" value="Bulb-type_lectin_dom_sf"/>
</dbReference>
<organism evidence="4">
    <name type="scientific">Rhododendron williamsianum</name>
    <dbReference type="NCBI Taxonomy" id="262921"/>
    <lineage>
        <taxon>Eukaryota</taxon>
        <taxon>Viridiplantae</taxon>
        <taxon>Streptophyta</taxon>
        <taxon>Embryophyta</taxon>
        <taxon>Tracheophyta</taxon>
        <taxon>Spermatophyta</taxon>
        <taxon>Magnoliopsida</taxon>
        <taxon>eudicotyledons</taxon>
        <taxon>Gunneridae</taxon>
        <taxon>Pentapetalae</taxon>
        <taxon>asterids</taxon>
        <taxon>Ericales</taxon>
        <taxon>Ericaceae</taxon>
        <taxon>Ericoideae</taxon>
        <taxon>Rhodoreae</taxon>
        <taxon>Rhododendron</taxon>
    </lineage>
</organism>
<dbReference type="AlphaFoldDB" id="A0A6A4KNX8"/>
<evidence type="ECO:0000313" key="4">
    <source>
        <dbReference type="EMBL" id="KAE9444639.1"/>
    </source>
</evidence>
<dbReference type="Gene3D" id="2.90.10.10">
    <property type="entry name" value="Bulb-type lectin domain"/>
    <property type="match status" value="1"/>
</dbReference>
<keyword evidence="1" id="KW-0732">Signal</keyword>
<feature type="domain" description="Bulb-type lectin" evidence="3">
    <location>
        <begin position="1"/>
        <end position="49"/>
    </location>
</feature>
<feature type="non-terminal residue" evidence="4">
    <location>
        <position position="1"/>
    </location>
</feature>
<dbReference type="InterPro" id="IPR001480">
    <property type="entry name" value="Bulb-type_lectin_dom"/>
</dbReference>
<accession>A0A6A4KNX8</accession>
<proteinExistence type="predicted"/>
<dbReference type="PANTHER" id="PTHR32444">
    <property type="entry name" value="BULB-TYPE LECTIN DOMAIN-CONTAINING PROTEIN"/>
    <property type="match status" value="1"/>
</dbReference>
<dbReference type="PROSITE" id="PS50927">
    <property type="entry name" value="BULB_LECTIN"/>
    <property type="match status" value="1"/>
</dbReference>
<evidence type="ECO:0000256" key="1">
    <source>
        <dbReference type="ARBA" id="ARBA00022729"/>
    </source>
</evidence>
<evidence type="ECO:0000256" key="2">
    <source>
        <dbReference type="ARBA" id="ARBA00023180"/>
    </source>
</evidence>